<dbReference type="AlphaFoldDB" id="A0A562M6M0"/>
<proteinExistence type="predicted"/>
<dbReference type="OrthoDB" id="6023559at2"/>
<gene>
    <name evidence="1" type="ORF">IQ31_04987</name>
</gene>
<sequence length="251" mass="29388">MKKIHVWFGKFKTEKELKKYLDQNDYLEAWSVYDNEPPTGNEEDDKEPNTELRCDFCKEVHLDNYDEDLMIMKYYKNSLNIKTIANDIGVDKNELETLLRGHSFIGFNAVVAFEDNDLDEKDASRSETIKYIGKLAQFSDQSLSDYEVHYLWIGDNKIDKKNILQQAALNKKDIIKLNYYHTSKSEKLDEILFLQIEDYNIAEKMIFKAEELRMITAHSVLELVVKGSIEIHGEKIADMLGMKYIGKFDKE</sequence>
<dbReference type="Proteomes" id="UP000315908">
    <property type="component" value="Unassembled WGS sequence"/>
</dbReference>
<accession>A0A562M6M0</accession>
<name>A0A562M6M0_9SPHI</name>
<dbReference type="InterPro" id="IPR025560">
    <property type="entry name" value="Imm22"/>
</dbReference>
<evidence type="ECO:0000313" key="2">
    <source>
        <dbReference type="Proteomes" id="UP000315908"/>
    </source>
</evidence>
<reference evidence="1 2" key="1">
    <citation type="journal article" date="2015" name="Stand. Genomic Sci.">
        <title>Genomic Encyclopedia of Bacterial and Archaeal Type Strains, Phase III: the genomes of soil and plant-associated and newly described type strains.</title>
        <authorList>
            <person name="Whitman W.B."/>
            <person name="Woyke T."/>
            <person name="Klenk H.P."/>
            <person name="Zhou Y."/>
            <person name="Lilburn T.G."/>
            <person name="Beck B.J."/>
            <person name="De Vos P."/>
            <person name="Vandamme P."/>
            <person name="Eisen J.A."/>
            <person name="Garrity G."/>
            <person name="Hugenholtz P."/>
            <person name="Kyrpides N.C."/>
        </authorList>
    </citation>
    <scope>NUCLEOTIDE SEQUENCE [LARGE SCALE GENOMIC DNA]</scope>
    <source>
        <strain evidence="1 2">CGMCC 1.6855</strain>
    </source>
</reference>
<protein>
    <submittedName>
        <fullName evidence="1">Immunity protein 22 of polymorphic toxin system</fullName>
    </submittedName>
</protein>
<organism evidence="1 2">
    <name type="scientific">Sphingobacterium siyangense</name>
    <dbReference type="NCBI Taxonomy" id="459529"/>
    <lineage>
        <taxon>Bacteria</taxon>
        <taxon>Pseudomonadati</taxon>
        <taxon>Bacteroidota</taxon>
        <taxon>Sphingobacteriia</taxon>
        <taxon>Sphingobacteriales</taxon>
        <taxon>Sphingobacteriaceae</taxon>
        <taxon>Sphingobacterium</taxon>
    </lineage>
</organism>
<comment type="caution">
    <text evidence="1">The sequence shown here is derived from an EMBL/GenBank/DDBJ whole genome shotgun (WGS) entry which is preliminary data.</text>
</comment>
<dbReference type="RefSeq" id="WP_145330705.1">
    <property type="nucleotide sequence ID" value="NZ_JBPFQT010000025.1"/>
</dbReference>
<dbReference type="EMBL" id="VLKR01000041">
    <property type="protein sequence ID" value="TWI15585.1"/>
    <property type="molecule type" value="Genomic_DNA"/>
</dbReference>
<dbReference type="Pfam" id="PF14112">
    <property type="entry name" value="DUF4284"/>
    <property type="match status" value="1"/>
</dbReference>
<evidence type="ECO:0000313" key="1">
    <source>
        <dbReference type="EMBL" id="TWI15585.1"/>
    </source>
</evidence>